<accession>A0A397VQL6</accession>
<evidence type="ECO:0000256" key="1">
    <source>
        <dbReference type="SAM" id="MobiDB-lite"/>
    </source>
</evidence>
<dbReference type="EMBL" id="QKWP01000225">
    <property type="protein sequence ID" value="RIB24222.1"/>
    <property type="molecule type" value="Genomic_DNA"/>
</dbReference>
<evidence type="ECO:0000313" key="3">
    <source>
        <dbReference type="Proteomes" id="UP000266673"/>
    </source>
</evidence>
<dbReference type="OrthoDB" id="2421582at2759"/>
<organism evidence="2 3">
    <name type="scientific">Gigaspora rosea</name>
    <dbReference type="NCBI Taxonomy" id="44941"/>
    <lineage>
        <taxon>Eukaryota</taxon>
        <taxon>Fungi</taxon>
        <taxon>Fungi incertae sedis</taxon>
        <taxon>Mucoromycota</taxon>
        <taxon>Glomeromycotina</taxon>
        <taxon>Glomeromycetes</taxon>
        <taxon>Diversisporales</taxon>
        <taxon>Gigasporaceae</taxon>
        <taxon>Gigaspora</taxon>
    </lineage>
</organism>
<keyword evidence="3" id="KW-1185">Reference proteome</keyword>
<dbReference type="AlphaFoldDB" id="A0A397VQL6"/>
<feature type="region of interest" description="Disordered" evidence="1">
    <location>
        <begin position="221"/>
        <end position="280"/>
    </location>
</feature>
<sequence>MSWTLGSLQSFIILREMKNKKKQNKQNETSESKKVFIWCDSALKDIYYIDEKLTWADQKNDIITKLLPALCKKVNKKYNVLQQELLKMLYGRWRAHHCEFNIRKQGDKQVERNRRRKAKNSMVKDKKQRRVSAVDYLLAMKDPHIMKYPQSDLVAILKDSDIIQKIVELLRKKQPALKRLRITSQKYIQQTCFPPFGTPTWCLTNEALKKLNFPIENIPIYDSEKSNEGNDNNEDDDNNDSDDNSDTSKNTKKKNGKEKKSKKRSNKKKEKKKKSKKHRK</sequence>
<proteinExistence type="predicted"/>
<gene>
    <name evidence="2" type="ORF">C2G38_2285190</name>
</gene>
<reference evidence="2 3" key="1">
    <citation type="submission" date="2018-06" db="EMBL/GenBank/DDBJ databases">
        <title>Comparative genomics reveals the genomic features of Rhizophagus irregularis, R. cerebriforme, R. diaphanum and Gigaspora rosea, and their symbiotic lifestyle signature.</title>
        <authorList>
            <person name="Morin E."/>
            <person name="San Clemente H."/>
            <person name="Chen E.C.H."/>
            <person name="De La Providencia I."/>
            <person name="Hainaut M."/>
            <person name="Kuo A."/>
            <person name="Kohler A."/>
            <person name="Murat C."/>
            <person name="Tang N."/>
            <person name="Roy S."/>
            <person name="Loubradou J."/>
            <person name="Henrissat B."/>
            <person name="Grigoriev I.V."/>
            <person name="Corradi N."/>
            <person name="Roux C."/>
            <person name="Martin F.M."/>
        </authorList>
    </citation>
    <scope>NUCLEOTIDE SEQUENCE [LARGE SCALE GENOMIC DNA]</scope>
    <source>
        <strain evidence="2 3">DAOM 194757</strain>
    </source>
</reference>
<feature type="compositionally biased region" description="Acidic residues" evidence="1">
    <location>
        <begin position="231"/>
        <end position="245"/>
    </location>
</feature>
<feature type="compositionally biased region" description="Basic residues" evidence="1">
    <location>
        <begin position="250"/>
        <end position="280"/>
    </location>
</feature>
<protein>
    <submittedName>
        <fullName evidence="2">Uncharacterized protein</fullName>
    </submittedName>
</protein>
<name>A0A397VQL6_9GLOM</name>
<evidence type="ECO:0000313" key="2">
    <source>
        <dbReference type="EMBL" id="RIB24222.1"/>
    </source>
</evidence>
<dbReference type="Proteomes" id="UP000266673">
    <property type="component" value="Unassembled WGS sequence"/>
</dbReference>
<comment type="caution">
    <text evidence="2">The sequence shown here is derived from an EMBL/GenBank/DDBJ whole genome shotgun (WGS) entry which is preliminary data.</text>
</comment>